<reference evidence="1" key="1">
    <citation type="submission" date="2019-08" db="EMBL/GenBank/DDBJ databases">
        <authorList>
            <person name="Kucharzyk K."/>
            <person name="Murdoch R.W."/>
            <person name="Higgins S."/>
            <person name="Loffler F."/>
        </authorList>
    </citation>
    <scope>NUCLEOTIDE SEQUENCE</scope>
</reference>
<protein>
    <submittedName>
        <fullName evidence="1">Uncharacterized protein</fullName>
    </submittedName>
</protein>
<dbReference type="AlphaFoldDB" id="A0A645CEZ1"/>
<accession>A0A645CEZ1</accession>
<comment type="caution">
    <text evidence="1">The sequence shown here is derived from an EMBL/GenBank/DDBJ whole genome shotgun (WGS) entry which is preliminary data.</text>
</comment>
<gene>
    <name evidence="1" type="ORF">SDC9_122529</name>
</gene>
<proteinExistence type="predicted"/>
<evidence type="ECO:0000313" key="1">
    <source>
        <dbReference type="EMBL" id="MPM75536.1"/>
    </source>
</evidence>
<organism evidence="1">
    <name type="scientific">bioreactor metagenome</name>
    <dbReference type="NCBI Taxonomy" id="1076179"/>
    <lineage>
        <taxon>unclassified sequences</taxon>
        <taxon>metagenomes</taxon>
        <taxon>ecological metagenomes</taxon>
    </lineage>
</organism>
<dbReference type="EMBL" id="VSSQ01026690">
    <property type="protein sequence ID" value="MPM75536.1"/>
    <property type="molecule type" value="Genomic_DNA"/>
</dbReference>
<sequence>MTGIEGLGRDVGNGLHRARHRNPDRMLLVKSGKQVRKYLPGGVVLDHADFLTDDALLLIHAFLCKIGDGDEGEQNAQVLLKFLGAFKIISGNGV</sequence>
<name>A0A645CEZ1_9ZZZZ</name>